<evidence type="ECO:0000313" key="1">
    <source>
        <dbReference type="EMBL" id="GIY61899.1"/>
    </source>
</evidence>
<sequence length="105" mass="12289">MALLLHFSNSVEVFQNTGEKLTKPRQTNRNSCVEQNHQLIRCVSSFWKGENKTETKQFSPPRKQTRDIWHGSNVYFLKNTGFDYVSHCCPPYCRNDVNAVTMTRF</sequence>
<proteinExistence type="predicted"/>
<keyword evidence="2" id="KW-1185">Reference proteome</keyword>
<accession>A0AAV4UVU1</accession>
<evidence type="ECO:0000313" key="2">
    <source>
        <dbReference type="Proteomes" id="UP001054945"/>
    </source>
</evidence>
<comment type="caution">
    <text evidence="1">The sequence shown here is derived from an EMBL/GenBank/DDBJ whole genome shotgun (WGS) entry which is preliminary data.</text>
</comment>
<name>A0AAV4UVU1_CAEEX</name>
<gene>
    <name evidence="1" type="ORF">CEXT_156311</name>
</gene>
<dbReference type="AlphaFoldDB" id="A0AAV4UVU1"/>
<reference evidence="1 2" key="1">
    <citation type="submission" date="2021-06" db="EMBL/GenBank/DDBJ databases">
        <title>Caerostris extrusa draft genome.</title>
        <authorList>
            <person name="Kono N."/>
            <person name="Arakawa K."/>
        </authorList>
    </citation>
    <scope>NUCLEOTIDE SEQUENCE [LARGE SCALE GENOMIC DNA]</scope>
</reference>
<protein>
    <submittedName>
        <fullName evidence="1">Uncharacterized protein</fullName>
    </submittedName>
</protein>
<dbReference type="EMBL" id="BPLR01013547">
    <property type="protein sequence ID" value="GIY61899.1"/>
    <property type="molecule type" value="Genomic_DNA"/>
</dbReference>
<organism evidence="1 2">
    <name type="scientific">Caerostris extrusa</name>
    <name type="common">Bark spider</name>
    <name type="synonym">Caerostris bankana</name>
    <dbReference type="NCBI Taxonomy" id="172846"/>
    <lineage>
        <taxon>Eukaryota</taxon>
        <taxon>Metazoa</taxon>
        <taxon>Ecdysozoa</taxon>
        <taxon>Arthropoda</taxon>
        <taxon>Chelicerata</taxon>
        <taxon>Arachnida</taxon>
        <taxon>Araneae</taxon>
        <taxon>Araneomorphae</taxon>
        <taxon>Entelegynae</taxon>
        <taxon>Araneoidea</taxon>
        <taxon>Araneidae</taxon>
        <taxon>Caerostris</taxon>
    </lineage>
</organism>
<dbReference type="Proteomes" id="UP001054945">
    <property type="component" value="Unassembled WGS sequence"/>
</dbReference>